<accession>N1QEV4</accession>
<organism evidence="1 2">
    <name type="scientific">Sphaerulina musiva (strain SO2202)</name>
    <name type="common">Poplar stem canker fungus</name>
    <name type="synonym">Septoria musiva</name>
    <dbReference type="NCBI Taxonomy" id="692275"/>
    <lineage>
        <taxon>Eukaryota</taxon>
        <taxon>Fungi</taxon>
        <taxon>Dikarya</taxon>
        <taxon>Ascomycota</taxon>
        <taxon>Pezizomycotina</taxon>
        <taxon>Dothideomycetes</taxon>
        <taxon>Dothideomycetidae</taxon>
        <taxon>Mycosphaerellales</taxon>
        <taxon>Mycosphaerellaceae</taxon>
        <taxon>Sphaerulina</taxon>
    </lineage>
</organism>
<keyword evidence="2" id="KW-1185">Reference proteome</keyword>
<dbReference type="EMBL" id="KB456269">
    <property type="protein sequence ID" value="EMF09552.1"/>
    <property type="molecule type" value="Genomic_DNA"/>
</dbReference>
<evidence type="ECO:0000313" key="1">
    <source>
        <dbReference type="EMBL" id="EMF09552.1"/>
    </source>
</evidence>
<dbReference type="RefSeq" id="XP_016757673.1">
    <property type="nucleotide sequence ID" value="XM_016902199.1"/>
</dbReference>
<reference evidence="1 2" key="1">
    <citation type="journal article" date="2012" name="PLoS Pathog.">
        <title>Diverse lifestyles and strategies of plant pathogenesis encoded in the genomes of eighteen Dothideomycetes fungi.</title>
        <authorList>
            <person name="Ohm R.A."/>
            <person name="Feau N."/>
            <person name="Henrissat B."/>
            <person name="Schoch C.L."/>
            <person name="Horwitz B.A."/>
            <person name="Barry K.W."/>
            <person name="Condon B.J."/>
            <person name="Copeland A.C."/>
            <person name="Dhillon B."/>
            <person name="Glaser F."/>
            <person name="Hesse C.N."/>
            <person name="Kosti I."/>
            <person name="LaButti K."/>
            <person name="Lindquist E.A."/>
            <person name="Lucas S."/>
            <person name="Salamov A.A."/>
            <person name="Bradshaw R.E."/>
            <person name="Ciuffetti L."/>
            <person name="Hamelin R.C."/>
            <person name="Kema G.H.J."/>
            <person name="Lawrence C."/>
            <person name="Scott J.A."/>
            <person name="Spatafora J.W."/>
            <person name="Turgeon B.G."/>
            <person name="de Wit P.J.G.M."/>
            <person name="Zhong S."/>
            <person name="Goodwin S.B."/>
            <person name="Grigoriev I.V."/>
        </authorList>
    </citation>
    <scope>NUCLEOTIDE SEQUENCE [LARGE SCALE GENOMIC DNA]</scope>
    <source>
        <strain evidence="1 2">SO2202</strain>
    </source>
</reference>
<dbReference type="Proteomes" id="UP000016931">
    <property type="component" value="Unassembled WGS sequence"/>
</dbReference>
<evidence type="ECO:0000313" key="2">
    <source>
        <dbReference type="Proteomes" id="UP000016931"/>
    </source>
</evidence>
<name>N1QEV4_SPHMS</name>
<protein>
    <submittedName>
        <fullName evidence="1">Uncharacterized protein</fullName>
    </submittedName>
</protein>
<dbReference type="HOGENOM" id="CLU_2172658_0_0_1"/>
<sequence length="110" mass="12569">MALHKHRESLCIPIDARNLGGDPCGKPDFPPYFPSQPEIATVETELNNQYHRPCTLHALVMLRRYRLPFHAAPRDMQHRYDIDTSNIPIIARPQTTQTLPVQLAPRMMAG</sequence>
<dbReference type="AlphaFoldDB" id="N1QEV4"/>
<proteinExistence type="predicted"/>
<dbReference type="GeneID" id="27899336"/>
<gene>
    <name evidence="1" type="ORF">SEPMUDRAFT_128192</name>
</gene>